<dbReference type="EMBL" id="AP004299">
    <property type="protein sequence ID" value="BAC45114.1"/>
    <property type="molecule type" value="Genomic_DNA"/>
</dbReference>
<gene>
    <name evidence="1" type="primary">P0434A03.110</name>
</gene>
<name>Q8GVT0_ORYSJ</name>
<proteinExistence type="predicted"/>
<protein>
    <submittedName>
        <fullName evidence="1">Uncharacterized protein</fullName>
    </submittedName>
</protein>
<organism evidence="1 2">
    <name type="scientific">Oryza sativa subsp. japonica</name>
    <name type="common">Rice</name>
    <dbReference type="NCBI Taxonomy" id="39947"/>
    <lineage>
        <taxon>Eukaryota</taxon>
        <taxon>Viridiplantae</taxon>
        <taxon>Streptophyta</taxon>
        <taxon>Embryophyta</taxon>
        <taxon>Tracheophyta</taxon>
        <taxon>Spermatophyta</taxon>
        <taxon>Magnoliopsida</taxon>
        <taxon>Liliopsida</taxon>
        <taxon>Poales</taxon>
        <taxon>Poaceae</taxon>
        <taxon>BOP clade</taxon>
        <taxon>Oryzoideae</taxon>
        <taxon>Oryzeae</taxon>
        <taxon>Oryzinae</taxon>
        <taxon>Oryza</taxon>
        <taxon>Oryza sativa</taxon>
    </lineage>
</organism>
<sequence>MGRFHKSCWPTIKNEVMAALRELYLANGRGFHLLNDALIFPPSKNGEAMDVRDFWQINLVQSFSKLFSNQWWEGD</sequence>
<accession>Q8GVT0</accession>
<dbReference type="Proteomes" id="UP000000763">
    <property type="component" value="Chromosome 7"/>
</dbReference>
<reference evidence="2" key="1">
    <citation type="journal article" date="2005" name="Nature">
        <title>The map-based sequence of the rice genome.</title>
        <authorList>
            <consortium name="International rice genome sequencing project (IRGSP)"/>
            <person name="Matsumoto T."/>
            <person name="Wu J."/>
            <person name="Kanamori H."/>
            <person name="Katayose Y."/>
            <person name="Fujisawa M."/>
            <person name="Namiki N."/>
            <person name="Mizuno H."/>
            <person name="Yamamoto K."/>
            <person name="Antonio B.A."/>
            <person name="Baba T."/>
            <person name="Sakata K."/>
            <person name="Nagamura Y."/>
            <person name="Aoki H."/>
            <person name="Arikawa K."/>
            <person name="Arita K."/>
            <person name="Bito T."/>
            <person name="Chiden Y."/>
            <person name="Fujitsuka N."/>
            <person name="Fukunaka R."/>
            <person name="Hamada M."/>
            <person name="Harada C."/>
            <person name="Hayashi A."/>
            <person name="Hijishita S."/>
            <person name="Honda M."/>
            <person name="Hosokawa S."/>
            <person name="Ichikawa Y."/>
            <person name="Idonuma A."/>
            <person name="Iijima M."/>
            <person name="Ikeda M."/>
            <person name="Ikeno M."/>
            <person name="Ito K."/>
            <person name="Ito S."/>
            <person name="Ito T."/>
            <person name="Ito Y."/>
            <person name="Ito Y."/>
            <person name="Iwabuchi A."/>
            <person name="Kamiya K."/>
            <person name="Karasawa W."/>
            <person name="Kurita K."/>
            <person name="Katagiri S."/>
            <person name="Kikuta A."/>
            <person name="Kobayashi H."/>
            <person name="Kobayashi N."/>
            <person name="Machita K."/>
            <person name="Maehara T."/>
            <person name="Masukawa M."/>
            <person name="Mizubayashi T."/>
            <person name="Mukai Y."/>
            <person name="Nagasaki H."/>
            <person name="Nagata Y."/>
            <person name="Naito S."/>
            <person name="Nakashima M."/>
            <person name="Nakama Y."/>
            <person name="Nakamichi Y."/>
            <person name="Nakamura M."/>
            <person name="Meguro A."/>
            <person name="Negishi M."/>
            <person name="Ohta I."/>
            <person name="Ohta T."/>
            <person name="Okamoto M."/>
            <person name="Ono N."/>
            <person name="Saji S."/>
            <person name="Sakaguchi M."/>
            <person name="Sakai K."/>
            <person name="Shibata M."/>
            <person name="Shimokawa T."/>
            <person name="Song J."/>
            <person name="Takazaki Y."/>
            <person name="Terasawa K."/>
            <person name="Tsugane M."/>
            <person name="Tsuji K."/>
            <person name="Ueda S."/>
            <person name="Waki K."/>
            <person name="Yamagata H."/>
            <person name="Yamamoto M."/>
            <person name="Yamamoto S."/>
            <person name="Yamane H."/>
            <person name="Yoshiki S."/>
            <person name="Yoshihara R."/>
            <person name="Yukawa K."/>
            <person name="Zhong H."/>
            <person name="Yano M."/>
            <person name="Yuan Q."/>
            <person name="Ouyang S."/>
            <person name="Liu J."/>
            <person name="Jones K.M."/>
            <person name="Gansberger K."/>
            <person name="Moffat K."/>
            <person name="Hill J."/>
            <person name="Bera J."/>
            <person name="Fadrosh D."/>
            <person name="Jin S."/>
            <person name="Johri S."/>
            <person name="Kim M."/>
            <person name="Overton L."/>
            <person name="Reardon M."/>
            <person name="Tsitrin T."/>
            <person name="Vuong H."/>
            <person name="Weaver B."/>
            <person name="Ciecko A."/>
            <person name="Tallon L."/>
            <person name="Jackson J."/>
            <person name="Pai G."/>
            <person name="Aken S.V."/>
            <person name="Utterback T."/>
            <person name="Reidmuller S."/>
            <person name="Feldblyum T."/>
            <person name="Hsiao J."/>
            <person name="Zismann V."/>
            <person name="Iobst S."/>
            <person name="de Vazeille A.R."/>
            <person name="Buell C.R."/>
            <person name="Ying K."/>
            <person name="Li Y."/>
            <person name="Lu T."/>
            <person name="Huang Y."/>
            <person name="Zhao Q."/>
            <person name="Feng Q."/>
            <person name="Zhang L."/>
            <person name="Zhu J."/>
            <person name="Weng Q."/>
            <person name="Mu J."/>
            <person name="Lu Y."/>
            <person name="Fan D."/>
            <person name="Liu Y."/>
            <person name="Guan J."/>
            <person name="Zhang Y."/>
            <person name="Yu S."/>
            <person name="Liu X."/>
            <person name="Zhang Y."/>
            <person name="Hong G."/>
            <person name="Han B."/>
            <person name="Choisne N."/>
            <person name="Demange N."/>
            <person name="Orjeda G."/>
            <person name="Samain S."/>
            <person name="Cattolico L."/>
            <person name="Pelletier E."/>
            <person name="Couloux A."/>
            <person name="Segurens B."/>
            <person name="Wincker P."/>
            <person name="D'Hont A."/>
            <person name="Scarpelli C."/>
            <person name="Weissenbach J."/>
            <person name="Salanoubat M."/>
            <person name="Quetier F."/>
            <person name="Yu Y."/>
            <person name="Kim H.R."/>
            <person name="Rambo T."/>
            <person name="Currie J."/>
            <person name="Collura K."/>
            <person name="Luo M."/>
            <person name="Yang T."/>
            <person name="Ammiraju J.S.S."/>
            <person name="Engler F."/>
            <person name="Soderlund C."/>
            <person name="Wing R.A."/>
            <person name="Palmer L.E."/>
            <person name="de la Bastide M."/>
            <person name="Spiegel L."/>
            <person name="Nascimento L."/>
            <person name="Zutavern T."/>
            <person name="O'Shaughnessy A."/>
            <person name="Dike S."/>
            <person name="Dedhia N."/>
            <person name="Preston R."/>
            <person name="Balija V."/>
            <person name="McCombie W.R."/>
            <person name="Chow T."/>
            <person name="Chen H."/>
            <person name="Chung M."/>
            <person name="Chen C."/>
            <person name="Shaw J."/>
            <person name="Wu H."/>
            <person name="Hsiao K."/>
            <person name="Chao Y."/>
            <person name="Chu M."/>
            <person name="Cheng C."/>
            <person name="Hour A."/>
            <person name="Lee P."/>
            <person name="Lin S."/>
            <person name="Lin Y."/>
            <person name="Liou J."/>
            <person name="Liu S."/>
            <person name="Hsing Y."/>
            <person name="Raghuvanshi S."/>
            <person name="Mohanty A."/>
            <person name="Bharti A.K."/>
            <person name="Gaur A."/>
            <person name="Gupta V."/>
            <person name="Kumar D."/>
            <person name="Ravi V."/>
            <person name="Vij S."/>
            <person name="Kapur A."/>
            <person name="Khurana P."/>
            <person name="Khurana P."/>
            <person name="Khurana J.P."/>
            <person name="Tyagi A.K."/>
            <person name="Gaikwad K."/>
            <person name="Singh A."/>
            <person name="Dalal V."/>
            <person name="Srivastava S."/>
            <person name="Dixit A."/>
            <person name="Pal A.K."/>
            <person name="Ghazi I.A."/>
            <person name="Yadav M."/>
            <person name="Pandit A."/>
            <person name="Bhargava A."/>
            <person name="Sureshbabu K."/>
            <person name="Batra K."/>
            <person name="Sharma T.R."/>
            <person name="Mohapatra T."/>
            <person name="Singh N.K."/>
            <person name="Messing J."/>
            <person name="Nelson A.B."/>
            <person name="Fuks G."/>
            <person name="Kavchok S."/>
            <person name="Keizer G."/>
            <person name="Linton E."/>
            <person name="Llaca V."/>
            <person name="Song R."/>
            <person name="Tanyolac B."/>
            <person name="Young S."/>
            <person name="Ho-Il K."/>
            <person name="Hahn J.H."/>
            <person name="Sangsakoo G."/>
            <person name="Vanavichit A."/>
            <person name="de Mattos Luiz.A.T."/>
            <person name="Zimmer P.D."/>
            <person name="Malone G."/>
            <person name="Dellagostin O."/>
            <person name="de Oliveira A.C."/>
            <person name="Bevan M."/>
            <person name="Bancroft I."/>
            <person name="Minx P."/>
            <person name="Cordum H."/>
            <person name="Wilson R."/>
            <person name="Cheng Z."/>
            <person name="Jin W."/>
            <person name="Jiang J."/>
            <person name="Leong S.A."/>
            <person name="Iwama H."/>
            <person name="Gojobori T."/>
            <person name="Itoh T."/>
            <person name="Niimura Y."/>
            <person name="Fujii Y."/>
            <person name="Habara T."/>
            <person name="Sakai H."/>
            <person name="Sato Y."/>
            <person name="Wilson G."/>
            <person name="Kumar K."/>
            <person name="McCouch S."/>
            <person name="Juretic N."/>
            <person name="Hoen D."/>
            <person name="Wright S."/>
            <person name="Bruskiewich R."/>
            <person name="Bureau T."/>
            <person name="Miyao A."/>
            <person name="Hirochika H."/>
            <person name="Nishikawa T."/>
            <person name="Kadowaki K."/>
            <person name="Sugiura M."/>
            <person name="Burr B."/>
            <person name="Sasaki T."/>
        </authorList>
    </citation>
    <scope>NUCLEOTIDE SEQUENCE [LARGE SCALE GENOMIC DNA]</scope>
    <source>
        <strain evidence="2">cv. Nipponbare</strain>
    </source>
</reference>
<dbReference type="AlphaFoldDB" id="Q8GVT0"/>
<evidence type="ECO:0000313" key="1">
    <source>
        <dbReference type="EMBL" id="BAC45114.1"/>
    </source>
</evidence>
<reference evidence="2" key="2">
    <citation type="journal article" date="2008" name="Nucleic Acids Res.">
        <title>The rice annotation project database (RAP-DB): 2008 update.</title>
        <authorList>
            <consortium name="The rice annotation project (RAP)"/>
        </authorList>
    </citation>
    <scope>GENOME REANNOTATION</scope>
    <source>
        <strain evidence="2">cv. Nipponbare</strain>
    </source>
</reference>
<evidence type="ECO:0000313" key="2">
    <source>
        <dbReference type="Proteomes" id="UP000000763"/>
    </source>
</evidence>